<dbReference type="Proteomes" id="UP000694888">
    <property type="component" value="Unplaced"/>
</dbReference>
<sequence>MDEKPESAANAVKAITVLQNVIIMQEPGRSVLRHIEDDVAVSVSPQWAGGPRRVLSRDVQISTSILTSTVWPGGVMGNVVKVSSPWLCRDSKPSMSRQHPSSCRRYVSARCAHNPDTYLGRRATNPREWQQSVPPDYWHYVVQLTTKNWLVLGILL</sequence>
<evidence type="ECO:0000313" key="1">
    <source>
        <dbReference type="Proteomes" id="UP000694888"/>
    </source>
</evidence>
<protein>
    <submittedName>
        <fullName evidence="2">Uncharacterized protein LOC118478446</fullName>
    </submittedName>
</protein>
<dbReference type="RefSeq" id="XP_035827947.1">
    <property type="nucleotide sequence ID" value="XM_035972054.1"/>
</dbReference>
<evidence type="ECO:0000313" key="2">
    <source>
        <dbReference type="RefSeq" id="XP_035827947.1"/>
    </source>
</evidence>
<keyword evidence="1" id="KW-1185">Reference proteome</keyword>
<proteinExistence type="predicted"/>
<accession>A0ABM1VZV4</accession>
<organism evidence="1 2">
    <name type="scientific">Aplysia californica</name>
    <name type="common">California sea hare</name>
    <dbReference type="NCBI Taxonomy" id="6500"/>
    <lineage>
        <taxon>Eukaryota</taxon>
        <taxon>Metazoa</taxon>
        <taxon>Spiralia</taxon>
        <taxon>Lophotrochozoa</taxon>
        <taxon>Mollusca</taxon>
        <taxon>Gastropoda</taxon>
        <taxon>Heterobranchia</taxon>
        <taxon>Euthyneura</taxon>
        <taxon>Tectipleura</taxon>
        <taxon>Aplysiida</taxon>
        <taxon>Aplysioidea</taxon>
        <taxon>Aplysiidae</taxon>
        <taxon>Aplysia</taxon>
    </lineage>
</organism>
<name>A0ABM1VZV4_APLCA</name>
<gene>
    <name evidence="2" type="primary">LOC118478446</name>
</gene>
<reference evidence="2" key="1">
    <citation type="submission" date="2025-08" db="UniProtKB">
        <authorList>
            <consortium name="RefSeq"/>
        </authorList>
    </citation>
    <scope>IDENTIFICATION</scope>
</reference>
<dbReference type="GeneID" id="118478446"/>